<name>A0ABN7N7J8_9BURK</name>
<dbReference type="InterPro" id="IPR050789">
    <property type="entry name" value="Diverse_Enzym_Activities"/>
</dbReference>
<dbReference type="RefSeq" id="WP_200576634.1">
    <property type="nucleotide sequence ID" value="NZ_CAJNAW010000040.1"/>
</dbReference>
<dbReference type="GO" id="GO:0016787">
    <property type="term" value="F:hydrolase activity"/>
    <property type="evidence" value="ECO:0007669"/>
    <property type="project" value="UniProtKB-KW"/>
</dbReference>
<keyword evidence="3" id="KW-1185">Reference proteome</keyword>
<feature type="domain" description="Beta-lactamase-related" evidence="1">
    <location>
        <begin position="58"/>
        <end position="408"/>
    </location>
</feature>
<proteinExistence type="predicted"/>
<dbReference type="Proteomes" id="UP000673821">
    <property type="component" value="Unassembled WGS sequence"/>
</dbReference>
<dbReference type="InterPro" id="IPR001466">
    <property type="entry name" value="Beta-lactam-related"/>
</dbReference>
<reference evidence="2 3" key="1">
    <citation type="submission" date="2021-02" db="EMBL/GenBank/DDBJ databases">
        <authorList>
            <person name="Vanwijnsberghe S."/>
        </authorList>
    </citation>
    <scope>NUCLEOTIDE SEQUENCE [LARGE SCALE GENOMIC DNA]</scope>
    <source>
        <strain evidence="2 3">R-69776</strain>
    </source>
</reference>
<dbReference type="PANTHER" id="PTHR43283">
    <property type="entry name" value="BETA-LACTAMASE-RELATED"/>
    <property type="match status" value="1"/>
</dbReference>
<dbReference type="InterPro" id="IPR006311">
    <property type="entry name" value="TAT_signal"/>
</dbReference>
<dbReference type="InterPro" id="IPR012338">
    <property type="entry name" value="Beta-lactam/transpept-like"/>
</dbReference>
<dbReference type="EC" id="3.1.1.-" evidence="2"/>
<comment type="caution">
    <text evidence="2">The sequence shown here is derived from an EMBL/GenBank/DDBJ whole genome shotgun (WGS) entry which is preliminary data.</text>
</comment>
<evidence type="ECO:0000313" key="3">
    <source>
        <dbReference type="Proteomes" id="UP000673821"/>
    </source>
</evidence>
<dbReference type="SUPFAM" id="SSF56601">
    <property type="entry name" value="beta-lactamase/transpeptidase-like"/>
    <property type="match status" value="1"/>
</dbReference>
<sequence>MRASTSRRAVAVRKVSRREFCVAATVGGLAAVLTSSVSEATPSAPAIQPRWNRAKALDAVILDAVNSGHIVGATVIAAKNGEIVYRHAAGFADREARRPMTENEVCRLASMTKPIVCVAALALIDGGRLGLEDPVIRWLPDFRPKLPDGREPVITVRHLLTHTAGLTYGFLEAEGGPYHQLGVSDGLDHSGLTLKENLRRIAAAPLLFEPGTAWHYSVAIDVLGAVIERVTGMTLPDAVQRIVTDPLGISSIRFVASADTVLATPYGDASPQPIRMTYPFSLAFGQSAIVYSPARAFDSKAFPSGGVGMVGTAEDYLRFAEAMRSGGAGIIRPETVAAMTSNAIGDLPVGAAGPGFGWGLGVAVLRDPAAAKSPVSAGAWNWSGVYGTNFWVDPAAGISVVALTNTAVAGMTGNFPMALRRAVYQEV</sequence>
<gene>
    <name evidence="2" type="primary">estB_2</name>
    <name evidence="2" type="ORF">R69776_07452</name>
</gene>
<dbReference type="Gene3D" id="3.40.710.10">
    <property type="entry name" value="DD-peptidase/beta-lactamase superfamily"/>
    <property type="match status" value="1"/>
</dbReference>
<dbReference type="Pfam" id="PF00144">
    <property type="entry name" value="Beta-lactamase"/>
    <property type="match status" value="1"/>
</dbReference>
<keyword evidence="2" id="KW-0378">Hydrolase</keyword>
<accession>A0ABN7N7J8</accession>
<organism evidence="2 3">
    <name type="scientific">Paraburkholderia nemoris</name>
    <dbReference type="NCBI Taxonomy" id="2793076"/>
    <lineage>
        <taxon>Bacteria</taxon>
        <taxon>Pseudomonadati</taxon>
        <taxon>Pseudomonadota</taxon>
        <taxon>Betaproteobacteria</taxon>
        <taxon>Burkholderiales</taxon>
        <taxon>Burkholderiaceae</taxon>
        <taxon>Paraburkholderia</taxon>
    </lineage>
</organism>
<dbReference type="PANTHER" id="PTHR43283:SF3">
    <property type="entry name" value="BETA-LACTAMASE FAMILY PROTEIN (AFU_ORTHOLOGUE AFUA_5G07500)"/>
    <property type="match status" value="1"/>
</dbReference>
<dbReference type="EMBL" id="CAJNBH010000035">
    <property type="protein sequence ID" value="CAE6850047.1"/>
    <property type="molecule type" value="Genomic_DNA"/>
</dbReference>
<dbReference type="PROSITE" id="PS51318">
    <property type="entry name" value="TAT"/>
    <property type="match status" value="1"/>
</dbReference>
<evidence type="ECO:0000313" key="2">
    <source>
        <dbReference type="EMBL" id="CAE6850047.1"/>
    </source>
</evidence>
<protein>
    <submittedName>
        <fullName evidence="2">Esterase EstB</fullName>
        <ecNumber evidence="2">3.1.1.-</ecNumber>
    </submittedName>
</protein>
<evidence type="ECO:0000259" key="1">
    <source>
        <dbReference type="Pfam" id="PF00144"/>
    </source>
</evidence>